<gene>
    <name evidence="2" type="ORF">ACFOX0_17985</name>
</gene>
<keyword evidence="3" id="KW-1185">Reference proteome</keyword>
<accession>A0ABV8KP26</accession>
<evidence type="ECO:0000313" key="2">
    <source>
        <dbReference type="EMBL" id="MFC4107808.1"/>
    </source>
</evidence>
<name>A0ABV8KP26_9ACTN</name>
<organism evidence="2 3">
    <name type="scientific">Micromonospora zhanjiangensis</name>
    <dbReference type="NCBI Taxonomy" id="1522057"/>
    <lineage>
        <taxon>Bacteria</taxon>
        <taxon>Bacillati</taxon>
        <taxon>Actinomycetota</taxon>
        <taxon>Actinomycetes</taxon>
        <taxon>Micromonosporales</taxon>
        <taxon>Micromonosporaceae</taxon>
        <taxon>Micromonospora</taxon>
    </lineage>
</organism>
<dbReference type="Proteomes" id="UP001595868">
    <property type="component" value="Unassembled WGS sequence"/>
</dbReference>
<proteinExistence type="predicted"/>
<feature type="region of interest" description="Disordered" evidence="1">
    <location>
        <begin position="244"/>
        <end position="285"/>
    </location>
</feature>
<evidence type="ECO:0000256" key="1">
    <source>
        <dbReference type="SAM" id="MobiDB-lite"/>
    </source>
</evidence>
<dbReference type="EMBL" id="JBHSBN010000011">
    <property type="protein sequence ID" value="MFC4107808.1"/>
    <property type="molecule type" value="Genomic_DNA"/>
</dbReference>
<feature type="compositionally biased region" description="Low complexity" evidence="1">
    <location>
        <begin position="244"/>
        <end position="256"/>
    </location>
</feature>
<sequence>MNTALDRYAAPAPATQTTAVEQARAVAEVAAAVQVAQQNPRDIRRAWAEMAEACGRLGLASRAFYNVNNRGTGPSVHLARELARIWGNMDYGVHELHRDDERGMSEIRAYAWDQQTNMRSSRTFQVPHARMKDGQRKPLTDLQDVYLNNQNIGARAVRESIFAALPADFVAEAQDRCRATIERGDGKPLVERIGAMVDAFKTVRVSVGQIETRLGRKRGQWTAVDVADLSVVFASIKRGETTAAEEFPAEPVTAAEITQQPVPGPAPVEPAADDWPDTAAPGGGQ</sequence>
<evidence type="ECO:0000313" key="3">
    <source>
        <dbReference type="Proteomes" id="UP001595868"/>
    </source>
</evidence>
<dbReference type="RefSeq" id="WP_377547210.1">
    <property type="nucleotide sequence ID" value="NZ_JBHSBN010000011.1"/>
</dbReference>
<reference evidence="3" key="1">
    <citation type="journal article" date="2019" name="Int. J. Syst. Evol. Microbiol.">
        <title>The Global Catalogue of Microorganisms (GCM) 10K type strain sequencing project: providing services to taxonomists for standard genome sequencing and annotation.</title>
        <authorList>
            <consortium name="The Broad Institute Genomics Platform"/>
            <consortium name="The Broad Institute Genome Sequencing Center for Infectious Disease"/>
            <person name="Wu L."/>
            <person name="Ma J."/>
        </authorList>
    </citation>
    <scope>NUCLEOTIDE SEQUENCE [LARGE SCALE GENOMIC DNA]</scope>
    <source>
        <strain evidence="3">2902at01</strain>
    </source>
</reference>
<comment type="caution">
    <text evidence="2">The sequence shown here is derived from an EMBL/GenBank/DDBJ whole genome shotgun (WGS) entry which is preliminary data.</text>
</comment>
<protein>
    <submittedName>
        <fullName evidence="2">Uncharacterized protein</fullName>
    </submittedName>
</protein>